<protein>
    <recommendedName>
        <fullName evidence="2">BTB domain-containing protein</fullName>
    </recommendedName>
</protein>
<evidence type="ECO:0000313" key="3">
    <source>
        <dbReference type="EMBL" id="KAJ5087211.1"/>
    </source>
</evidence>
<dbReference type="EMBL" id="JAPQKH010000007">
    <property type="protein sequence ID" value="KAJ5087211.1"/>
    <property type="molecule type" value="Genomic_DNA"/>
</dbReference>
<dbReference type="InterPro" id="IPR011333">
    <property type="entry name" value="SKP1/BTB/POZ_sf"/>
</dbReference>
<feature type="region of interest" description="Disordered" evidence="1">
    <location>
        <begin position="23"/>
        <end position="49"/>
    </location>
</feature>
<keyword evidence="4" id="KW-1185">Reference proteome</keyword>
<name>A0A9W9JZL8_9EURO</name>
<dbReference type="Gene3D" id="3.30.710.10">
    <property type="entry name" value="Potassium Channel Kv1.1, Chain A"/>
    <property type="match status" value="1"/>
</dbReference>
<accession>A0A9W9JZL8</accession>
<dbReference type="Proteomes" id="UP001149165">
    <property type="component" value="Unassembled WGS sequence"/>
</dbReference>
<gene>
    <name evidence="3" type="ORF">N7456_010827</name>
</gene>
<reference evidence="3" key="2">
    <citation type="journal article" date="2023" name="IMA Fungus">
        <title>Comparative genomic study of the Penicillium genus elucidates a diverse pangenome and 15 lateral gene transfer events.</title>
        <authorList>
            <person name="Petersen C."/>
            <person name="Sorensen T."/>
            <person name="Nielsen M.R."/>
            <person name="Sondergaard T.E."/>
            <person name="Sorensen J.L."/>
            <person name="Fitzpatrick D.A."/>
            <person name="Frisvad J.C."/>
            <person name="Nielsen K.L."/>
        </authorList>
    </citation>
    <scope>NUCLEOTIDE SEQUENCE</scope>
    <source>
        <strain evidence="3">IBT 30069</strain>
    </source>
</reference>
<feature type="domain" description="BTB" evidence="2">
    <location>
        <begin position="49"/>
        <end position="142"/>
    </location>
</feature>
<organism evidence="3 4">
    <name type="scientific">Penicillium angulare</name>
    <dbReference type="NCBI Taxonomy" id="116970"/>
    <lineage>
        <taxon>Eukaryota</taxon>
        <taxon>Fungi</taxon>
        <taxon>Dikarya</taxon>
        <taxon>Ascomycota</taxon>
        <taxon>Pezizomycotina</taxon>
        <taxon>Eurotiomycetes</taxon>
        <taxon>Eurotiomycetidae</taxon>
        <taxon>Eurotiales</taxon>
        <taxon>Aspergillaceae</taxon>
        <taxon>Penicillium</taxon>
    </lineage>
</organism>
<reference evidence="3" key="1">
    <citation type="submission" date="2022-11" db="EMBL/GenBank/DDBJ databases">
        <authorList>
            <person name="Petersen C."/>
        </authorList>
    </citation>
    <scope>NUCLEOTIDE SEQUENCE</scope>
    <source>
        <strain evidence="3">IBT 30069</strain>
    </source>
</reference>
<sequence length="213" mass="24209">MEPATHVLDPNGEVVIILRNETPNNVKRARQEPPNKARKRAEATEGTTEHRIQVSAKHLTFVSPVFKKLLTGGLKESATFAEKGSVEVTADDWQLEAFLIVLHAIHCQYHEVPKKVTLQLLSDIAVIADYYDCAQALHIMKEIWVEALEEKVPSQYSTELMRWLWVSWFFNIDSKFEEATSIAMTWSDNVIASLGFPIPGKLIGKRQLQKIKK</sequence>
<proteinExistence type="predicted"/>
<evidence type="ECO:0000313" key="4">
    <source>
        <dbReference type="Proteomes" id="UP001149165"/>
    </source>
</evidence>
<dbReference type="OrthoDB" id="5326346at2759"/>
<evidence type="ECO:0000259" key="2">
    <source>
        <dbReference type="Pfam" id="PF00651"/>
    </source>
</evidence>
<dbReference type="AlphaFoldDB" id="A0A9W9JZL8"/>
<feature type="compositionally biased region" description="Basic and acidic residues" evidence="1">
    <location>
        <begin position="29"/>
        <end position="49"/>
    </location>
</feature>
<dbReference type="Pfam" id="PF00651">
    <property type="entry name" value="BTB"/>
    <property type="match status" value="1"/>
</dbReference>
<evidence type="ECO:0000256" key="1">
    <source>
        <dbReference type="SAM" id="MobiDB-lite"/>
    </source>
</evidence>
<dbReference type="InterPro" id="IPR000210">
    <property type="entry name" value="BTB/POZ_dom"/>
</dbReference>
<dbReference type="SUPFAM" id="SSF54695">
    <property type="entry name" value="POZ domain"/>
    <property type="match status" value="1"/>
</dbReference>
<comment type="caution">
    <text evidence="3">The sequence shown here is derived from an EMBL/GenBank/DDBJ whole genome shotgun (WGS) entry which is preliminary data.</text>
</comment>